<evidence type="ECO:0000313" key="3">
    <source>
        <dbReference type="WBParaSite" id="ALUE_0000872201-mRNA-1"/>
    </source>
</evidence>
<dbReference type="Proteomes" id="UP000036681">
    <property type="component" value="Unplaced"/>
</dbReference>
<feature type="compositionally biased region" description="Basic and acidic residues" evidence="1">
    <location>
        <begin position="11"/>
        <end position="21"/>
    </location>
</feature>
<feature type="region of interest" description="Disordered" evidence="1">
    <location>
        <begin position="1"/>
        <end position="30"/>
    </location>
</feature>
<evidence type="ECO:0000256" key="1">
    <source>
        <dbReference type="SAM" id="MobiDB-lite"/>
    </source>
</evidence>
<feature type="region of interest" description="Disordered" evidence="1">
    <location>
        <begin position="66"/>
        <end position="185"/>
    </location>
</feature>
<reference evidence="3" key="1">
    <citation type="submission" date="2017-02" db="UniProtKB">
        <authorList>
            <consortium name="WormBaseParasite"/>
        </authorList>
    </citation>
    <scope>IDENTIFICATION</scope>
</reference>
<organism evidence="2 3">
    <name type="scientific">Ascaris lumbricoides</name>
    <name type="common">Giant roundworm</name>
    <dbReference type="NCBI Taxonomy" id="6252"/>
    <lineage>
        <taxon>Eukaryota</taxon>
        <taxon>Metazoa</taxon>
        <taxon>Ecdysozoa</taxon>
        <taxon>Nematoda</taxon>
        <taxon>Chromadorea</taxon>
        <taxon>Rhabditida</taxon>
        <taxon>Spirurina</taxon>
        <taxon>Ascaridomorpha</taxon>
        <taxon>Ascaridoidea</taxon>
        <taxon>Ascarididae</taxon>
        <taxon>Ascaris</taxon>
    </lineage>
</organism>
<feature type="compositionally biased region" description="Low complexity" evidence="1">
    <location>
        <begin position="93"/>
        <end position="118"/>
    </location>
</feature>
<accession>A0A0M3HYS4</accession>
<name>A0A0M3HYS4_ASCLU</name>
<dbReference type="WBParaSite" id="ALUE_0000872201-mRNA-1">
    <property type="protein sequence ID" value="ALUE_0000872201-mRNA-1"/>
    <property type="gene ID" value="ALUE_0000872201"/>
</dbReference>
<proteinExistence type="predicted"/>
<evidence type="ECO:0000313" key="2">
    <source>
        <dbReference type="Proteomes" id="UP000036681"/>
    </source>
</evidence>
<sequence>MTHPYEPGYNTEEKPMPHHNLDFQPGQPSSDCLQIQYTVAPREYDPHDPFPKNVEKCQNVLVEIHATEGKAGAVGSPKIRSKETGKNAEDACTKSPSKSTQQSLTKSASKSLLKSGSKVTKKDEVKKKGKSSHSQVADVKLKRPSGAHQEHGKQDRAAATKAAREQSKTPRKSSQSMALSISFVL</sequence>
<dbReference type="AlphaFoldDB" id="A0A0M3HYS4"/>
<keyword evidence="2" id="KW-1185">Reference proteome</keyword>
<feature type="compositionally biased region" description="Basic and acidic residues" evidence="1">
    <location>
        <begin position="80"/>
        <end position="92"/>
    </location>
</feature>
<feature type="compositionally biased region" description="Basic and acidic residues" evidence="1">
    <location>
        <begin position="148"/>
        <end position="168"/>
    </location>
</feature>
<protein>
    <submittedName>
        <fullName evidence="3">UBIQUITIN_CONJUGAT_2 domain-containing protein</fullName>
    </submittedName>
</protein>